<dbReference type="EMBL" id="LAZR01000092">
    <property type="protein sequence ID" value="KKN92746.1"/>
    <property type="molecule type" value="Genomic_DNA"/>
</dbReference>
<accession>A0A0F9X1R2</accession>
<evidence type="ECO:0000259" key="1">
    <source>
        <dbReference type="Pfam" id="PF01882"/>
    </source>
</evidence>
<dbReference type="PANTHER" id="PTHR33608:SF7">
    <property type="entry name" value="DUF58 DOMAIN-CONTAINING PROTEIN"/>
    <property type="match status" value="1"/>
</dbReference>
<feature type="domain" description="DUF58" evidence="1">
    <location>
        <begin position="48"/>
        <end position="251"/>
    </location>
</feature>
<comment type="caution">
    <text evidence="2">The sequence shown here is derived from an EMBL/GenBank/DDBJ whole genome shotgun (WGS) entry which is preliminary data.</text>
</comment>
<gene>
    <name evidence="2" type="ORF">LCGC14_0204890</name>
</gene>
<dbReference type="PANTHER" id="PTHR33608">
    <property type="entry name" value="BLL2464 PROTEIN"/>
    <property type="match status" value="1"/>
</dbReference>
<dbReference type="Pfam" id="PF01882">
    <property type="entry name" value="DUF58"/>
    <property type="match status" value="1"/>
</dbReference>
<name>A0A0F9X1R2_9ZZZZ</name>
<dbReference type="InterPro" id="IPR002881">
    <property type="entry name" value="DUF58"/>
</dbReference>
<organism evidence="2">
    <name type="scientific">marine sediment metagenome</name>
    <dbReference type="NCBI Taxonomy" id="412755"/>
    <lineage>
        <taxon>unclassified sequences</taxon>
        <taxon>metagenomes</taxon>
        <taxon>ecological metagenomes</taxon>
    </lineage>
</organism>
<proteinExistence type="predicted"/>
<evidence type="ECO:0000313" key="2">
    <source>
        <dbReference type="EMBL" id="KKN92746.1"/>
    </source>
</evidence>
<protein>
    <recommendedName>
        <fullName evidence="1">DUF58 domain-containing protein</fullName>
    </recommendedName>
</protein>
<sequence length="292" mass="31812">MDNATHQYLLAGHRAGMMYALTPPPGAPVGLAGAQLANRPGSSLEFMDHREYQPGDDMRRIDWAAYARTDRLIVKLYRQEVNPHADILVDASLSMRLEATAKHEATVGLAALLAAAAGNAGFTHCLWLGRQGWREAPNASGPPTEWMDVDLDYAGSPADAMDRMPPSLRAQGVRILISDLLWLGDPLAFLSPLAEKAAAVVIVQLLAEAEVDPPPHGNTRLSDVESGEQLEVFVDAAARRRYRAALSRHQQNWHRAARQVGARMVTLVAERIVTDWQLEPLVAAEILKVAGA</sequence>
<reference evidence="2" key="1">
    <citation type="journal article" date="2015" name="Nature">
        <title>Complex archaea that bridge the gap between prokaryotes and eukaryotes.</title>
        <authorList>
            <person name="Spang A."/>
            <person name="Saw J.H."/>
            <person name="Jorgensen S.L."/>
            <person name="Zaremba-Niedzwiedzka K."/>
            <person name="Martijn J."/>
            <person name="Lind A.E."/>
            <person name="van Eijk R."/>
            <person name="Schleper C."/>
            <person name="Guy L."/>
            <person name="Ettema T.J."/>
        </authorList>
    </citation>
    <scope>NUCLEOTIDE SEQUENCE</scope>
</reference>
<dbReference type="AlphaFoldDB" id="A0A0F9X1R2"/>